<evidence type="ECO:0000256" key="1">
    <source>
        <dbReference type="SAM" id="MobiDB-lite"/>
    </source>
</evidence>
<evidence type="ECO:0000313" key="3">
    <source>
        <dbReference type="Proteomes" id="UP000830115"/>
    </source>
</evidence>
<reference evidence="2" key="1">
    <citation type="submission" date="2021-10" db="EMBL/GenBank/DDBJ databases">
        <title>Streptomyces nigrumlapis sp.nov.,an antimicrobial producing actinobacterium isolated from Black Gobi rocks.</title>
        <authorList>
            <person name="Wen Y."/>
            <person name="Zhang W."/>
            <person name="Liu X.G."/>
        </authorList>
    </citation>
    <scope>NUCLEOTIDE SEQUENCE</scope>
    <source>
        <strain evidence="2">ST13-2-2</strain>
    </source>
</reference>
<dbReference type="EMBL" id="CP086322">
    <property type="protein sequence ID" value="UQA90528.1"/>
    <property type="molecule type" value="Genomic_DNA"/>
</dbReference>
<dbReference type="RefSeq" id="WP_248861269.1">
    <property type="nucleotide sequence ID" value="NZ_CP086322.1"/>
</dbReference>
<keyword evidence="3" id="KW-1185">Reference proteome</keyword>
<evidence type="ECO:0000313" key="2">
    <source>
        <dbReference type="EMBL" id="UQA90528.1"/>
    </source>
</evidence>
<accession>A0ABY4LZY5</accession>
<organism evidence="2 3">
    <name type="scientific">Streptomyces halobius</name>
    <dbReference type="NCBI Taxonomy" id="2879846"/>
    <lineage>
        <taxon>Bacteria</taxon>
        <taxon>Bacillati</taxon>
        <taxon>Actinomycetota</taxon>
        <taxon>Actinomycetes</taxon>
        <taxon>Kitasatosporales</taxon>
        <taxon>Streptomycetaceae</taxon>
        <taxon>Streptomyces</taxon>
    </lineage>
</organism>
<evidence type="ECO:0008006" key="4">
    <source>
        <dbReference type="Google" id="ProtNLM"/>
    </source>
</evidence>
<dbReference type="Proteomes" id="UP000830115">
    <property type="component" value="Chromosome"/>
</dbReference>
<name>A0ABY4LZY5_9ACTN</name>
<proteinExistence type="predicted"/>
<gene>
    <name evidence="2" type="ORF">K9S39_00130</name>
</gene>
<sequence length="109" mass="12523">MPEQPDEPPVRWKGLWPIQFPSPTSEGPVLSEEELEARIARATRVQRASELVRALRRHSKEELLRMADEAGLRHDSPRKWRKDEIADAIADHQLRAPAHPTHDPEEEIG</sequence>
<feature type="region of interest" description="Disordered" evidence="1">
    <location>
        <begin position="1"/>
        <end position="29"/>
    </location>
</feature>
<protein>
    <recommendedName>
        <fullName evidence="4">Rho termination factor-like protein</fullName>
    </recommendedName>
</protein>